<keyword evidence="10" id="KW-1185">Reference proteome</keyword>
<dbReference type="InterPro" id="IPR036607">
    <property type="entry name" value="PRKCSH"/>
</dbReference>
<dbReference type="PANTHER" id="PTHR12630:SF1">
    <property type="entry name" value="GLUCOSIDASE 2 SUBUNIT BETA"/>
    <property type="match status" value="1"/>
</dbReference>
<feature type="compositionally biased region" description="Basic and acidic residues" evidence="5">
    <location>
        <begin position="204"/>
        <end position="225"/>
    </location>
</feature>
<dbReference type="Proteomes" id="UP000011087">
    <property type="component" value="Unassembled WGS sequence"/>
</dbReference>
<evidence type="ECO:0000313" key="8">
    <source>
        <dbReference type="EMBL" id="EKX53817.1"/>
    </source>
</evidence>
<dbReference type="RefSeq" id="XP_005840797.1">
    <property type="nucleotide sequence ID" value="XM_005840740.1"/>
</dbReference>
<evidence type="ECO:0000256" key="2">
    <source>
        <dbReference type="ARBA" id="ARBA00022729"/>
    </source>
</evidence>
<evidence type="ECO:0000256" key="4">
    <source>
        <dbReference type="ARBA" id="ARBA00023157"/>
    </source>
</evidence>
<dbReference type="KEGG" id="gtt:GUITHDRAFT_100786"/>
<dbReference type="InterPro" id="IPR039794">
    <property type="entry name" value="Gtb1-like"/>
</dbReference>
<dbReference type="Pfam" id="PF13015">
    <property type="entry name" value="PRKCSH_1"/>
    <property type="match status" value="1"/>
</dbReference>
<dbReference type="GeneID" id="17310415"/>
<dbReference type="Gene3D" id="2.70.130.10">
    <property type="entry name" value="Mannose-6-phosphate receptor binding domain"/>
    <property type="match status" value="1"/>
</dbReference>
<proteinExistence type="predicted"/>
<feature type="domain" description="MRH" evidence="7">
    <location>
        <begin position="370"/>
        <end position="484"/>
    </location>
</feature>
<dbReference type="SUPFAM" id="SSF50911">
    <property type="entry name" value="Mannose 6-phosphate receptor domain"/>
    <property type="match status" value="1"/>
</dbReference>
<feature type="region of interest" description="Disordered" evidence="5">
    <location>
        <begin position="277"/>
        <end position="348"/>
    </location>
</feature>
<reference evidence="8 10" key="1">
    <citation type="journal article" date="2012" name="Nature">
        <title>Algal genomes reveal evolutionary mosaicism and the fate of nucleomorphs.</title>
        <authorList>
            <consortium name="DOE Joint Genome Institute"/>
            <person name="Curtis B.A."/>
            <person name="Tanifuji G."/>
            <person name="Burki F."/>
            <person name="Gruber A."/>
            <person name="Irimia M."/>
            <person name="Maruyama S."/>
            <person name="Arias M.C."/>
            <person name="Ball S.G."/>
            <person name="Gile G.H."/>
            <person name="Hirakawa Y."/>
            <person name="Hopkins J.F."/>
            <person name="Kuo A."/>
            <person name="Rensing S.A."/>
            <person name="Schmutz J."/>
            <person name="Symeonidi A."/>
            <person name="Elias M."/>
            <person name="Eveleigh R.J."/>
            <person name="Herman E.K."/>
            <person name="Klute M.J."/>
            <person name="Nakayama T."/>
            <person name="Obornik M."/>
            <person name="Reyes-Prieto A."/>
            <person name="Armbrust E.V."/>
            <person name="Aves S.J."/>
            <person name="Beiko R.G."/>
            <person name="Coutinho P."/>
            <person name="Dacks J.B."/>
            <person name="Durnford D.G."/>
            <person name="Fast N.M."/>
            <person name="Green B.R."/>
            <person name="Grisdale C.J."/>
            <person name="Hempel F."/>
            <person name="Henrissat B."/>
            <person name="Hoppner M.P."/>
            <person name="Ishida K."/>
            <person name="Kim E."/>
            <person name="Koreny L."/>
            <person name="Kroth P.G."/>
            <person name="Liu Y."/>
            <person name="Malik S.B."/>
            <person name="Maier U.G."/>
            <person name="McRose D."/>
            <person name="Mock T."/>
            <person name="Neilson J.A."/>
            <person name="Onodera N.T."/>
            <person name="Poole A.M."/>
            <person name="Pritham E.J."/>
            <person name="Richards T.A."/>
            <person name="Rocap G."/>
            <person name="Roy S.W."/>
            <person name="Sarai C."/>
            <person name="Schaack S."/>
            <person name="Shirato S."/>
            <person name="Slamovits C.H."/>
            <person name="Spencer D.F."/>
            <person name="Suzuki S."/>
            <person name="Worden A.Z."/>
            <person name="Zauner S."/>
            <person name="Barry K."/>
            <person name="Bell C."/>
            <person name="Bharti A.K."/>
            <person name="Crow J.A."/>
            <person name="Grimwood J."/>
            <person name="Kramer R."/>
            <person name="Lindquist E."/>
            <person name="Lucas S."/>
            <person name="Salamov A."/>
            <person name="McFadden G.I."/>
            <person name="Lane C.E."/>
            <person name="Keeling P.J."/>
            <person name="Gray M.W."/>
            <person name="Grigoriev I.V."/>
            <person name="Archibald J.M."/>
        </authorList>
    </citation>
    <scope>NUCLEOTIDE SEQUENCE</scope>
    <source>
        <strain evidence="8 10">CCMP2712</strain>
    </source>
</reference>
<evidence type="ECO:0000256" key="5">
    <source>
        <dbReference type="SAM" id="MobiDB-lite"/>
    </source>
</evidence>
<dbReference type="GO" id="GO:0006491">
    <property type="term" value="P:N-glycan processing"/>
    <property type="evidence" value="ECO:0007669"/>
    <property type="project" value="TreeGrafter"/>
</dbReference>
<reference evidence="10" key="2">
    <citation type="submission" date="2012-11" db="EMBL/GenBank/DDBJ databases">
        <authorList>
            <person name="Kuo A."/>
            <person name="Curtis B.A."/>
            <person name="Tanifuji G."/>
            <person name="Burki F."/>
            <person name="Gruber A."/>
            <person name="Irimia M."/>
            <person name="Maruyama S."/>
            <person name="Arias M.C."/>
            <person name="Ball S.G."/>
            <person name="Gile G.H."/>
            <person name="Hirakawa Y."/>
            <person name="Hopkins J.F."/>
            <person name="Rensing S.A."/>
            <person name="Schmutz J."/>
            <person name="Symeonidi A."/>
            <person name="Elias M."/>
            <person name="Eveleigh R.J."/>
            <person name="Herman E.K."/>
            <person name="Klute M.J."/>
            <person name="Nakayama T."/>
            <person name="Obornik M."/>
            <person name="Reyes-Prieto A."/>
            <person name="Armbrust E.V."/>
            <person name="Aves S.J."/>
            <person name="Beiko R.G."/>
            <person name="Coutinho P."/>
            <person name="Dacks J.B."/>
            <person name="Durnford D.G."/>
            <person name="Fast N.M."/>
            <person name="Green B.R."/>
            <person name="Grisdale C."/>
            <person name="Hempe F."/>
            <person name="Henrissat B."/>
            <person name="Hoppner M.P."/>
            <person name="Ishida K.-I."/>
            <person name="Kim E."/>
            <person name="Koreny L."/>
            <person name="Kroth P.G."/>
            <person name="Liu Y."/>
            <person name="Malik S.-B."/>
            <person name="Maier U.G."/>
            <person name="McRose D."/>
            <person name="Mock T."/>
            <person name="Neilson J.A."/>
            <person name="Onodera N.T."/>
            <person name="Poole A.M."/>
            <person name="Pritham E.J."/>
            <person name="Richards T.A."/>
            <person name="Rocap G."/>
            <person name="Roy S.W."/>
            <person name="Sarai C."/>
            <person name="Schaack S."/>
            <person name="Shirato S."/>
            <person name="Slamovits C.H."/>
            <person name="Spencer D.F."/>
            <person name="Suzuki S."/>
            <person name="Worden A.Z."/>
            <person name="Zauner S."/>
            <person name="Barry K."/>
            <person name="Bell C."/>
            <person name="Bharti A.K."/>
            <person name="Crow J.A."/>
            <person name="Grimwood J."/>
            <person name="Kramer R."/>
            <person name="Lindquist E."/>
            <person name="Lucas S."/>
            <person name="Salamov A."/>
            <person name="McFadden G.I."/>
            <person name="Lane C.E."/>
            <person name="Keeling P.J."/>
            <person name="Gray M.W."/>
            <person name="Grigoriev I.V."/>
            <person name="Archibald J.M."/>
        </authorList>
    </citation>
    <scope>NUCLEOTIDE SEQUENCE</scope>
    <source>
        <strain evidence="10">CCMP2712</strain>
    </source>
</reference>
<evidence type="ECO:0000259" key="7">
    <source>
        <dbReference type="PROSITE" id="PS51914"/>
    </source>
</evidence>
<dbReference type="HOGENOM" id="CLU_016834_1_0_1"/>
<dbReference type="PaxDb" id="55529-EKX53817"/>
<dbReference type="EnsemblProtists" id="EKX53817">
    <property type="protein sequence ID" value="EKX53817"/>
    <property type="gene ID" value="GUITHDRAFT_100786"/>
</dbReference>
<keyword evidence="2 6" id="KW-0732">Signal</keyword>
<feature type="compositionally biased region" description="Basic and acidic residues" evidence="5">
    <location>
        <begin position="303"/>
        <end position="344"/>
    </location>
</feature>
<evidence type="ECO:0000256" key="3">
    <source>
        <dbReference type="ARBA" id="ARBA00022824"/>
    </source>
</evidence>
<feature type="signal peptide" evidence="6">
    <location>
        <begin position="1"/>
        <end position="23"/>
    </location>
</feature>
<keyword evidence="3" id="KW-0256">Endoplasmic reticulum</keyword>
<reference evidence="9" key="3">
    <citation type="submission" date="2016-03" db="UniProtKB">
        <authorList>
            <consortium name="EnsemblProtists"/>
        </authorList>
    </citation>
    <scope>IDENTIFICATION</scope>
</reference>
<evidence type="ECO:0000256" key="6">
    <source>
        <dbReference type="SAM" id="SignalP"/>
    </source>
</evidence>
<dbReference type="STRING" id="905079.L1JZP6"/>
<feature type="region of interest" description="Disordered" evidence="5">
    <location>
        <begin position="204"/>
        <end position="261"/>
    </location>
</feature>
<protein>
    <recommendedName>
        <fullName evidence="1">Glucosidase 2 subunit beta</fullName>
    </recommendedName>
</protein>
<dbReference type="eggNOG" id="KOG2397">
    <property type="taxonomic scope" value="Eukaryota"/>
</dbReference>
<keyword evidence="4" id="KW-1015">Disulfide bond</keyword>
<dbReference type="PANTHER" id="PTHR12630">
    <property type="entry name" value="N-LINKED OLIGOSACCHARIDE PROCESSING"/>
    <property type="match status" value="1"/>
</dbReference>
<evidence type="ECO:0000313" key="9">
    <source>
        <dbReference type="EnsemblProtists" id="EKX53817"/>
    </source>
</evidence>
<evidence type="ECO:0000313" key="10">
    <source>
        <dbReference type="Proteomes" id="UP000011087"/>
    </source>
</evidence>
<dbReference type="OrthoDB" id="28322at2759"/>
<dbReference type="InterPro" id="IPR028146">
    <property type="entry name" value="PRKCSH_N"/>
</dbReference>
<accession>L1JZP6</accession>
<gene>
    <name evidence="8" type="ORF">GUITHDRAFT_100786</name>
</gene>
<dbReference type="Pfam" id="PF12999">
    <property type="entry name" value="PRKCSH-like"/>
    <property type="match status" value="1"/>
</dbReference>
<dbReference type="InterPro" id="IPR044865">
    <property type="entry name" value="MRH_dom"/>
</dbReference>
<feature type="chain" id="PRO_5008772145" description="Glucosidase 2 subunit beta" evidence="6">
    <location>
        <begin position="24"/>
        <end position="499"/>
    </location>
</feature>
<evidence type="ECO:0000256" key="1">
    <source>
        <dbReference type="ARBA" id="ARBA00022387"/>
    </source>
</evidence>
<dbReference type="EMBL" id="JH992969">
    <property type="protein sequence ID" value="EKX53817.1"/>
    <property type="molecule type" value="Genomic_DNA"/>
</dbReference>
<dbReference type="OMA" id="YENGQHC"/>
<dbReference type="InterPro" id="IPR009011">
    <property type="entry name" value="Man6P_isomerase_rcpt-bd_dom_sf"/>
</dbReference>
<dbReference type="AlphaFoldDB" id="L1JZP6"/>
<dbReference type="GO" id="GO:0017177">
    <property type="term" value="C:glucosidase II complex"/>
    <property type="evidence" value="ECO:0007669"/>
    <property type="project" value="TreeGrafter"/>
</dbReference>
<name>L1JZP6_GUITC</name>
<organism evidence="8">
    <name type="scientific">Guillardia theta (strain CCMP2712)</name>
    <name type="common">Cryptophyte</name>
    <dbReference type="NCBI Taxonomy" id="905079"/>
    <lineage>
        <taxon>Eukaryota</taxon>
        <taxon>Cryptophyceae</taxon>
        <taxon>Pyrenomonadales</taxon>
        <taxon>Geminigeraceae</taxon>
        <taxon>Guillardia</taxon>
    </lineage>
</organism>
<dbReference type="PROSITE" id="PS51914">
    <property type="entry name" value="MRH"/>
    <property type="match status" value="1"/>
</dbReference>
<sequence length="499" mass="56150">MAGAGRALAMVSMLALVAMSVQSEEMRGVQPEDAHLYAKKDMFTCKDGSSTISIDKVNDEFCDCNDGSDEPGTAACSNGVFWCANKGWKAKLLFSSRVNDGVCDCCDGSDEHAGIVTCVNRCQEEGAEQRNILMRSIQLHEQGVAKRSDYVARAHAFREAVFKRRDELGNLIQEVSQKLDGFQAQRDELNKKISEETEERLRQEQEAREAEEKKRAEEEQKRAEELAAQQAEMANQVPSGEEIKSSGDEFGSPEVPPMAPQAVDDLGETQQVVQEGKGYEDPYYSGKHVDKRPSPTGNPDPNTHVDDWYSYDNDHTDEEKPSEDEYRPPEEEYKPPEERPKTEAESESELAVKVLEYDFGPDMAFMALYDKCYEQQVQQYTYEICMFRHAKQKDGGSEQNLGTWSHWTHENGHNSVMHYTNGGGCWNGPARSMKEQQALPPARSADILEQVSMICGEDEFLVSVQEPSRCVYEMEFMTPLACSAHRAQEAREQLLAISH</sequence>